<gene>
    <name evidence="1" type="ORF">G4B88_011766</name>
</gene>
<accession>A0A7J6GE28</accession>
<comment type="caution">
    <text evidence="1">The sequence shown here is derived from an EMBL/GenBank/DDBJ whole genome shotgun (WGS) entry which is preliminary data.</text>
</comment>
<dbReference type="AlphaFoldDB" id="A0A7J6GE28"/>
<dbReference type="Proteomes" id="UP000583929">
    <property type="component" value="Unassembled WGS sequence"/>
</dbReference>
<reference evidence="1 2" key="1">
    <citation type="journal article" date="2020" name="bioRxiv">
        <title>Sequence and annotation of 42 cannabis genomes reveals extensive copy number variation in cannabinoid synthesis and pathogen resistance genes.</title>
        <authorList>
            <person name="Mckernan K.J."/>
            <person name="Helbert Y."/>
            <person name="Kane L.T."/>
            <person name="Ebling H."/>
            <person name="Zhang L."/>
            <person name="Liu B."/>
            <person name="Eaton Z."/>
            <person name="Mclaughlin S."/>
            <person name="Kingan S."/>
            <person name="Baybayan P."/>
            <person name="Concepcion G."/>
            <person name="Jordan M."/>
            <person name="Riva A."/>
            <person name="Barbazuk W."/>
            <person name="Harkins T."/>
        </authorList>
    </citation>
    <scope>NUCLEOTIDE SEQUENCE [LARGE SCALE GENOMIC DNA]</scope>
    <source>
        <strain evidence="2">cv. Jamaican Lion 4</strain>
        <tissue evidence="1">Leaf</tissue>
    </source>
</reference>
<keyword evidence="2" id="KW-1185">Reference proteome</keyword>
<organism evidence="1 2">
    <name type="scientific">Cannabis sativa</name>
    <name type="common">Hemp</name>
    <name type="synonym">Marijuana</name>
    <dbReference type="NCBI Taxonomy" id="3483"/>
    <lineage>
        <taxon>Eukaryota</taxon>
        <taxon>Viridiplantae</taxon>
        <taxon>Streptophyta</taxon>
        <taxon>Embryophyta</taxon>
        <taxon>Tracheophyta</taxon>
        <taxon>Spermatophyta</taxon>
        <taxon>Magnoliopsida</taxon>
        <taxon>eudicotyledons</taxon>
        <taxon>Gunneridae</taxon>
        <taxon>Pentapetalae</taxon>
        <taxon>rosids</taxon>
        <taxon>fabids</taxon>
        <taxon>Rosales</taxon>
        <taxon>Cannabaceae</taxon>
        <taxon>Cannabis</taxon>
    </lineage>
</organism>
<proteinExistence type="predicted"/>
<sequence length="81" mass="9337">MAHTFGFKSFMRIKVDRKKLKGRKLSAREFFIIAYKNKDKFCVDSTSENIMNIMGQAIVMLHNSQRGLKQQALHDGARCSN</sequence>
<name>A0A7J6GE28_CANSA</name>
<evidence type="ECO:0000313" key="1">
    <source>
        <dbReference type="EMBL" id="KAF4380520.1"/>
    </source>
</evidence>
<protein>
    <submittedName>
        <fullName evidence="1">Uncharacterized protein</fullName>
    </submittedName>
</protein>
<evidence type="ECO:0000313" key="2">
    <source>
        <dbReference type="Proteomes" id="UP000583929"/>
    </source>
</evidence>
<dbReference type="EMBL" id="JAATIQ010000120">
    <property type="protein sequence ID" value="KAF4380520.1"/>
    <property type="molecule type" value="Genomic_DNA"/>
</dbReference>